<dbReference type="SUPFAM" id="SSF53474">
    <property type="entry name" value="alpha/beta-Hydrolases"/>
    <property type="match status" value="1"/>
</dbReference>
<evidence type="ECO:0000259" key="1">
    <source>
        <dbReference type="Pfam" id="PF12697"/>
    </source>
</evidence>
<dbReference type="Gene3D" id="3.40.50.1820">
    <property type="entry name" value="alpha/beta hydrolase"/>
    <property type="match status" value="1"/>
</dbReference>
<dbReference type="InterPro" id="IPR000073">
    <property type="entry name" value="AB_hydrolase_1"/>
</dbReference>
<dbReference type="RefSeq" id="WP_245833532.1">
    <property type="nucleotide sequence ID" value="NZ_FQZK01000034.1"/>
</dbReference>
<proteinExistence type="predicted"/>
<dbReference type="GO" id="GO:0016787">
    <property type="term" value="F:hydrolase activity"/>
    <property type="evidence" value="ECO:0007669"/>
    <property type="project" value="UniProtKB-KW"/>
</dbReference>
<name>A0A1M6VGT2_9ACTN</name>
<dbReference type="InterPro" id="IPR050228">
    <property type="entry name" value="Carboxylesterase_BioH"/>
</dbReference>
<accession>A0A1M6VGT2</accession>
<sequence>MSTGATVHRITRPGGRIAYDLYGAGHTDGTLVVCVPGMFDHRASFRFVGEALARAGHRVAVMDLRGHGDSDATFDDHTGRAAATDALALAEELGGRDVVLAGNSLGGTAAAIAALERPDLVAGIALLAPFLRQPSPGPATRIAQRLMLLRPWGPRMLVRFYDSLNKGRRPQGHREHLDRIHAMLRPADRYRAVLATVEALGEEVRSAEGLRAEAVVVVGEQDPDWKDPVAEAAWAASVVGGRVVAVPECGHYPQSQRPDLVVPVLEELIARVRTNA</sequence>
<dbReference type="PANTHER" id="PTHR43194">
    <property type="entry name" value="HYDROLASE ALPHA/BETA FOLD FAMILY"/>
    <property type="match status" value="1"/>
</dbReference>
<dbReference type="Proteomes" id="UP000184452">
    <property type="component" value="Unassembled WGS sequence"/>
</dbReference>
<dbReference type="Pfam" id="PF12697">
    <property type="entry name" value="Abhydrolase_6"/>
    <property type="match status" value="1"/>
</dbReference>
<keyword evidence="3" id="KW-1185">Reference proteome</keyword>
<gene>
    <name evidence="2" type="ORF">SAMN05421803_13438</name>
</gene>
<dbReference type="PANTHER" id="PTHR43194:SF2">
    <property type="entry name" value="PEROXISOMAL MEMBRANE PROTEIN LPX1"/>
    <property type="match status" value="1"/>
</dbReference>
<dbReference type="EMBL" id="FQZK01000034">
    <property type="protein sequence ID" value="SHK80712.1"/>
    <property type="molecule type" value="Genomic_DNA"/>
</dbReference>
<dbReference type="AlphaFoldDB" id="A0A1M6VGT2"/>
<evidence type="ECO:0000313" key="3">
    <source>
        <dbReference type="Proteomes" id="UP000184452"/>
    </source>
</evidence>
<evidence type="ECO:0000313" key="2">
    <source>
        <dbReference type="EMBL" id="SHK80712.1"/>
    </source>
</evidence>
<dbReference type="STRING" id="758803.SAMN05421803_13438"/>
<feature type="domain" description="AB hydrolase-1" evidence="1">
    <location>
        <begin position="32"/>
        <end position="262"/>
    </location>
</feature>
<organism evidence="2 3">
    <name type="scientific">Nocardiopsis flavescens</name>
    <dbReference type="NCBI Taxonomy" id="758803"/>
    <lineage>
        <taxon>Bacteria</taxon>
        <taxon>Bacillati</taxon>
        <taxon>Actinomycetota</taxon>
        <taxon>Actinomycetes</taxon>
        <taxon>Streptosporangiales</taxon>
        <taxon>Nocardiopsidaceae</taxon>
        <taxon>Nocardiopsis</taxon>
    </lineage>
</organism>
<reference evidence="2 3" key="1">
    <citation type="submission" date="2016-11" db="EMBL/GenBank/DDBJ databases">
        <authorList>
            <person name="Jaros S."/>
            <person name="Januszkiewicz K."/>
            <person name="Wedrychowicz H."/>
        </authorList>
    </citation>
    <scope>NUCLEOTIDE SEQUENCE [LARGE SCALE GENOMIC DNA]</scope>
    <source>
        <strain evidence="2 3">CGMCC 4.5723</strain>
    </source>
</reference>
<dbReference type="InterPro" id="IPR029058">
    <property type="entry name" value="AB_hydrolase_fold"/>
</dbReference>
<protein>
    <submittedName>
        <fullName evidence="2">Lysophospholipase, alpha-beta hydrolase superfamily</fullName>
    </submittedName>
</protein>
<keyword evidence="2" id="KW-0378">Hydrolase</keyword>
<dbReference type="PRINTS" id="PR00111">
    <property type="entry name" value="ABHYDROLASE"/>
</dbReference>